<protein>
    <submittedName>
        <fullName evidence="1">Uncharacterized protein</fullName>
    </submittedName>
</protein>
<dbReference type="AlphaFoldDB" id="A0A1S2NHX4"/>
<evidence type="ECO:0000313" key="1">
    <source>
        <dbReference type="EMBL" id="OIJ44433.1"/>
    </source>
</evidence>
<sequence>MIHTRIPPASTQDDRIDDFLAKTERDLFILEEAATRRVLFNGLNKRQLMEVVWTLQGRDYRIERRMGTALDDIGRDTGATYQLGDLFGLEWDVYFKNGAEQPWRKSRLTAFGANEREAILNLLDDGFRRAAWDDYFYVRLQGVTDLRGMGTTCLNTRSRLGFY</sequence>
<comment type="caution">
    <text evidence="1">The sequence shown here is derived from an EMBL/GenBank/DDBJ whole genome shotgun (WGS) entry which is preliminary data.</text>
</comment>
<dbReference type="EMBL" id="JRYB01000001">
    <property type="protein sequence ID" value="OIJ44433.1"/>
    <property type="molecule type" value="Genomic_DNA"/>
</dbReference>
<evidence type="ECO:0000313" key="2">
    <source>
        <dbReference type="Proteomes" id="UP000180246"/>
    </source>
</evidence>
<proteinExistence type="predicted"/>
<dbReference type="RefSeq" id="WP_071361288.1">
    <property type="nucleotide sequence ID" value="NZ_JRYB01000001.1"/>
</dbReference>
<reference evidence="1 2" key="1">
    <citation type="submission" date="2014-10" db="EMBL/GenBank/DDBJ databases">
        <authorList>
            <person name="Seo M.-J."/>
            <person name="Seok Y.J."/>
            <person name="Cha I.-T."/>
        </authorList>
    </citation>
    <scope>NUCLEOTIDE SEQUENCE [LARGE SCALE GENOMIC DNA]</scope>
    <source>
        <strain evidence="1 2">NEU</strain>
    </source>
</reference>
<name>A0A1S2NHX4_9BURK</name>
<dbReference type="Proteomes" id="UP000180246">
    <property type="component" value="Unassembled WGS sequence"/>
</dbReference>
<gene>
    <name evidence="1" type="ORF">LO55_1942</name>
</gene>
<accession>A0A1S2NHX4</accession>
<organism evidence="1 2">
    <name type="scientific">Massilia timonae</name>
    <dbReference type="NCBI Taxonomy" id="47229"/>
    <lineage>
        <taxon>Bacteria</taxon>
        <taxon>Pseudomonadati</taxon>
        <taxon>Pseudomonadota</taxon>
        <taxon>Betaproteobacteria</taxon>
        <taxon>Burkholderiales</taxon>
        <taxon>Oxalobacteraceae</taxon>
        <taxon>Telluria group</taxon>
        <taxon>Massilia</taxon>
    </lineage>
</organism>